<gene>
    <name evidence="1" type="ORF">C1S65_07965</name>
</gene>
<evidence type="ECO:0000313" key="1">
    <source>
        <dbReference type="EMBL" id="AXA24058.1"/>
    </source>
</evidence>
<dbReference type="EMBL" id="CP030750">
    <property type="protein sequence ID" value="AXA24058.1"/>
    <property type="molecule type" value="Genomic_DNA"/>
</dbReference>
<protein>
    <submittedName>
        <fullName evidence="1">Uncharacterized protein</fullName>
    </submittedName>
</protein>
<name>A0AAD0L521_PSEPU</name>
<dbReference type="AlphaFoldDB" id="A0AAD0L521"/>
<organism evidence="1 2">
    <name type="scientific">Pseudomonas putida</name>
    <name type="common">Arthrobacter siderocapsulatus</name>
    <dbReference type="NCBI Taxonomy" id="303"/>
    <lineage>
        <taxon>Bacteria</taxon>
        <taxon>Pseudomonadati</taxon>
        <taxon>Pseudomonadota</taxon>
        <taxon>Gammaproteobacteria</taxon>
        <taxon>Pseudomonadales</taxon>
        <taxon>Pseudomonadaceae</taxon>
        <taxon>Pseudomonas</taxon>
    </lineage>
</organism>
<reference evidence="1 2" key="1">
    <citation type="submission" date="2018-06" db="EMBL/GenBank/DDBJ databases">
        <title>The genome of Pseudomonas putida NX-1, a lignin degrader.</title>
        <authorList>
            <person name="Xu Z."/>
        </authorList>
    </citation>
    <scope>NUCLEOTIDE SEQUENCE [LARGE SCALE GENOMIC DNA]</scope>
    <source>
        <strain evidence="1 2">NX-1</strain>
    </source>
</reference>
<dbReference type="Proteomes" id="UP000251617">
    <property type="component" value="Chromosome"/>
</dbReference>
<accession>A0AAD0L521</accession>
<proteinExistence type="predicted"/>
<evidence type="ECO:0000313" key="2">
    <source>
        <dbReference type="Proteomes" id="UP000251617"/>
    </source>
</evidence>
<sequence>MGVSVGGGILPYAGAIYRKSGPALRAIRGTSQDAEPPLPQDSTTRLECGAVLWKRRFGVPTRPAMGRAAAPGSVQLHRMHRAATQPFRDIQQIAVPGRSRFVGVAIPL</sequence>